<keyword evidence="3" id="KW-1185">Reference proteome</keyword>
<dbReference type="Proteomes" id="UP001151760">
    <property type="component" value="Unassembled WGS sequence"/>
</dbReference>
<organism evidence="2 3">
    <name type="scientific">Tanacetum coccineum</name>
    <dbReference type="NCBI Taxonomy" id="301880"/>
    <lineage>
        <taxon>Eukaryota</taxon>
        <taxon>Viridiplantae</taxon>
        <taxon>Streptophyta</taxon>
        <taxon>Embryophyta</taxon>
        <taxon>Tracheophyta</taxon>
        <taxon>Spermatophyta</taxon>
        <taxon>Magnoliopsida</taxon>
        <taxon>eudicotyledons</taxon>
        <taxon>Gunneridae</taxon>
        <taxon>Pentapetalae</taxon>
        <taxon>asterids</taxon>
        <taxon>campanulids</taxon>
        <taxon>Asterales</taxon>
        <taxon>Asteraceae</taxon>
        <taxon>Asteroideae</taxon>
        <taxon>Anthemideae</taxon>
        <taxon>Anthemidinae</taxon>
        <taxon>Tanacetum</taxon>
    </lineage>
</organism>
<keyword evidence="1" id="KW-0175">Coiled coil</keyword>
<comment type="caution">
    <text evidence="2">The sequence shown here is derived from an EMBL/GenBank/DDBJ whole genome shotgun (WGS) entry which is preliminary data.</text>
</comment>
<protein>
    <submittedName>
        <fullName evidence="2">Uncharacterized protein</fullName>
    </submittedName>
</protein>
<evidence type="ECO:0000256" key="1">
    <source>
        <dbReference type="SAM" id="Coils"/>
    </source>
</evidence>
<feature type="coiled-coil region" evidence="1">
    <location>
        <begin position="316"/>
        <end position="343"/>
    </location>
</feature>
<reference evidence="2" key="1">
    <citation type="journal article" date="2022" name="Int. J. Mol. Sci.">
        <title>Draft Genome of Tanacetum Coccineum: Genomic Comparison of Closely Related Tanacetum-Family Plants.</title>
        <authorList>
            <person name="Yamashiro T."/>
            <person name="Shiraishi A."/>
            <person name="Nakayama K."/>
            <person name="Satake H."/>
        </authorList>
    </citation>
    <scope>NUCLEOTIDE SEQUENCE</scope>
</reference>
<accession>A0ABQ4WIC1</accession>
<reference evidence="2" key="2">
    <citation type="submission" date="2022-01" db="EMBL/GenBank/DDBJ databases">
        <authorList>
            <person name="Yamashiro T."/>
            <person name="Shiraishi A."/>
            <person name="Satake H."/>
            <person name="Nakayama K."/>
        </authorList>
    </citation>
    <scope>NUCLEOTIDE SEQUENCE</scope>
</reference>
<dbReference type="EMBL" id="BQNB010008668">
    <property type="protein sequence ID" value="GJS52625.1"/>
    <property type="molecule type" value="Genomic_DNA"/>
</dbReference>
<gene>
    <name evidence="2" type="ORF">Tco_0625987</name>
</gene>
<sequence>MDKVVSGIENVVVGPSYENDTLTEVHHSNNDTFENVFAFRIQNYEQLEVEIYTKVNHEAQQANAFLTKELEIYKEKEKYFAKETTNGSEYYKKIKLLNDEISNLKSQACQKEKTFARENGKYDNGNATSLPALESSSSSESLATFRAEIAAERTKLRFMLAYEVSRAVITTTFLPRIILGSMRTGSELLHSMLNFEKQTLAKQEINRDEIFTSWIHENDVMRKVHKQLSKEFKLLTRDIDLQLKYFEHSLVKEMNDDLKYVMSLEDEFDDRCLILDIQTEFFKTQFESAISESYNHGNMVDFQKKKSNKDKVKHDIDVIESINIDLENKVAKLLKENEHLKAQIQEKVFATATLKNKLRKEDYNEGDDRSTKGKSLDIGSNPILEPLGYDALLLEYHGIEYPDLPEAPEKAISAFRTVKGNSYVPHRSESPPPRNTY</sequence>
<evidence type="ECO:0000313" key="2">
    <source>
        <dbReference type="EMBL" id="GJS52625.1"/>
    </source>
</evidence>
<name>A0ABQ4WIC1_9ASTR</name>
<evidence type="ECO:0000313" key="3">
    <source>
        <dbReference type="Proteomes" id="UP001151760"/>
    </source>
</evidence>
<proteinExistence type="predicted"/>